<evidence type="ECO:0000256" key="2">
    <source>
        <dbReference type="ARBA" id="ARBA00022448"/>
    </source>
</evidence>
<evidence type="ECO:0000256" key="6">
    <source>
        <dbReference type="ARBA" id="ARBA00023136"/>
    </source>
</evidence>
<evidence type="ECO:0000256" key="4">
    <source>
        <dbReference type="ARBA" id="ARBA00022692"/>
    </source>
</evidence>
<dbReference type="InterPro" id="IPR036259">
    <property type="entry name" value="MFS_trans_sf"/>
</dbReference>
<feature type="transmembrane region" description="Helical" evidence="9">
    <location>
        <begin position="292"/>
        <end position="313"/>
    </location>
</feature>
<organism evidence="11 12">
    <name type="scientific">Embleya scabrispora</name>
    <dbReference type="NCBI Taxonomy" id="159449"/>
    <lineage>
        <taxon>Bacteria</taxon>
        <taxon>Bacillati</taxon>
        <taxon>Actinomycetota</taxon>
        <taxon>Actinomycetes</taxon>
        <taxon>Kitasatosporales</taxon>
        <taxon>Streptomycetaceae</taxon>
        <taxon>Embleya</taxon>
    </lineage>
</organism>
<comment type="subcellular location">
    <subcellularLocation>
        <location evidence="1">Cell membrane</location>
        <topology evidence="1">Multi-pass membrane protein</topology>
    </subcellularLocation>
</comment>
<proteinExistence type="predicted"/>
<evidence type="ECO:0000256" key="3">
    <source>
        <dbReference type="ARBA" id="ARBA00022475"/>
    </source>
</evidence>
<gene>
    <name evidence="11" type="ORF">B4N89_31790</name>
</gene>
<dbReference type="InterPro" id="IPR020846">
    <property type="entry name" value="MFS_dom"/>
</dbReference>
<dbReference type="SUPFAM" id="SSF103473">
    <property type="entry name" value="MFS general substrate transporter"/>
    <property type="match status" value="1"/>
</dbReference>
<dbReference type="Gene3D" id="1.20.1250.20">
    <property type="entry name" value="MFS general substrate transporter like domains"/>
    <property type="match status" value="1"/>
</dbReference>
<dbReference type="GO" id="GO:0046677">
    <property type="term" value="P:response to antibiotic"/>
    <property type="evidence" value="ECO:0007669"/>
    <property type="project" value="UniProtKB-KW"/>
</dbReference>
<feature type="domain" description="Major facilitator superfamily (MFS) profile" evidence="10">
    <location>
        <begin position="33"/>
        <end position="469"/>
    </location>
</feature>
<name>A0A1T3NPV6_9ACTN</name>
<dbReference type="STRING" id="159449.B4N89_31790"/>
<feature type="transmembrane region" description="Helical" evidence="9">
    <location>
        <begin position="444"/>
        <end position="464"/>
    </location>
</feature>
<evidence type="ECO:0000313" key="12">
    <source>
        <dbReference type="Proteomes" id="UP000190037"/>
    </source>
</evidence>
<keyword evidence="12" id="KW-1185">Reference proteome</keyword>
<feature type="region of interest" description="Disordered" evidence="8">
    <location>
        <begin position="1"/>
        <end position="25"/>
    </location>
</feature>
<dbReference type="InterPro" id="IPR011701">
    <property type="entry name" value="MFS"/>
</dbReference>
<dbReference type="AlphaFoldDB" id="A0A1T3NPV6"/>
<sequence>MPSTDPLPLPTPARRRRRFAGPAPEQAGFGARFTAAAALGSVLNPINSSIIAIALVSIGRAFGVDAGATTWLVSALYLATAIGQPTAGRLADLFGPRRVYLAGMALVALGGLIGFMGTSIGMLVVARVVLGLGTSAAYPAAMTMVRRQSERLARPAPGRVLNALAVAGQTTMAIGPPLGGLLIAVGGWRSMFLINIPLAAIAAGFAVCWLPADERRRRTGSAARELDPPGLLLFAATLTSVLLFLMRPTASRWWLLALGLPAGLALARWELRAYSPFLDVRMVARNGALTRTYLRQAVAMASTYCFIYGWTMWLEQSTGRSASTAGLLMTPSFVVAAGVSAVLTGPGLRTPLLAGAGVLTVGSATLLLLRADSPLWLLLVVSVVFGLQNGLANTANQRAMFRQAPAAATGTAAGLLRTFSYLGALASASLIGATFGPRATDAGLHHLAMILTVMSVVLVAATALDPALRAGRGVEGPGAGKPEAGKPRYARARRWAATRSRVAQRREQ</sequence>
<dbReference type="PANTHER" id="PTHR42718:SF46">
    <property type="entry name" value="BLR6921 PROTEIN"/>
    <property type="match status" value="1"/>
</dbReference>
<feature type="transmembrane region" description="Helical" evidence="9">
    <location>
        <begin position="404"/>
        <end position="424"/>
    </location>
</feature>
<evidence type="ECO:0000256" key="5">
    <source>
        <dbReference type="ARBA" id="ARBA00022989"/>
    </source>
</evidence>
<evidence type="ECO:0000256" key="8">
    <source>
        <dbReference type="SAM" id="MobiDB-lite"/>
    </source>
</evidence>
<feature type="transmembrane region" description="Helical" evidence="9">
    <location>
        <begin position="122"/>
        <end position="141"/>
    </location>
</feature>
<feature type="transmembrane region" description="Helical" evidence="9">
    <location>
        <begin position="230"/>
        <end position="247"/>
    </location>
</feature>
<feature type="transmembrane region" description="Helical" evidence="9">
    <location>
        <begin position="253"/>
        <end position="271"/>
    </location>
</feature>
<evidence type="ECO:0000256" key="9">
    <source>
        <dbReference type="SAM" id="Phobius"/>
    </source>
</evidence>
<dbReference type="Gene3D" id="1.20.1720.10">
    <property type="entry name" value="Multidrug resistance protein D"/>
    <property type="match status" value="1"/>
</dbReference>
<feature type="transmembrane region" description="Helical" evidence="9">
    <location>
        <begin position="375"/>
        <end position="392"/>
    </location>
</feature>
<feature type="transmembrane region" description="Helical" evidence="9">
    <location>
        <begin position="99"/>
        <end position="116"/>
    </location>
</feature>
<dbReference type="GO" id="GO:0022857">
    <property type="term" value="F:transmembrane transporter activity"/>
    <property type="evidence" value="ECO:0007669"/>
    <property type="project" value="InterPro"/>
</dbReference>
<dbReference type="EMBL" id="MWQN01000002">
    <property type="protein sequence ID" value="OPC78742.1"/>
    <property type="molecule type" value="Genomic_DNA"/>
</dbReference>
<accession>A0A1T3NPV6</accession>
<feature type="transmembrane region" description="Helical" evidence="9">
    <location>
        <begin position="50"/>
        <end position="78"/>
    </location>
</feature>
<keyword evidence="2" id="KW-0813">Transport</keyword>
<dbReference type="Proteomes" id="UP000190037">
    <property type="component" value="Unassembled WGS sequence"/>
</dbReference>
<dbReference type="PROSITE" id="PS50850">
    <property type="entry name" value="MFS"/>
    <property type="match status" value="1"/>
</dbReference>
<reference evidence="11 12" key="1">
    <citation type="submission" date="2017-03" db="EMBL/GenBank/DDBJ databases">
        <title>Draft genome sequence of Streptomyces scabrisporus NF3, endophyte isolated from Amphipterygium adstringens.</title>
        <authorList>
            <person name="Vazquez M."/>
            <person name="Ceapa C.D."/>
            <person name="Rodriguez Luna D."/>
            <person name="Sanchez Esquivel S."/>
        </authorList>
    </citation>
    <scope>NUCLEOTIDE SEQUENCE [LARGE SCALE GENOMIC DNA]</scope>
    <source>
        <strain evidence="11 12">NF3</strain>
    </source>
</reference>
<dbReference type="OrthoDB" id="3281800at2"/>
<protein>
    <recommendedName>
        <fullName evidence="10">Major facilitator superfamily (MFS) profile domain-containing protein</fullName>
    </recommendedName>
</protein>
<feature type="transmembrane region" description="Helical" evidence="9">
    <location>
        <begin position="352"/>
        <end position="369"/>
    </location>
</feature>
<dbReference type="PANTHER" id="PTHR42718">
    <property type="entry name" value="MAJOR FACILITATOR SUPERFAMILY MULTIDRUG TRANSPORTER MFSC"/>
    <property type="match status" value="1"/>
</dbReference>
<keyword evidence="3" id="KW-1003">Cell membrane</keyword>
<keyword evidence="5 9" id="KW-1133">Transmembrane helix</keyword>
<evidence type="ECO:0000256" key="7">
    <source>
        <dbReference type="ARBA" id="ARBA00023251"/>
    </source>
</evidence>
<feature type="transmembrane region" description="Helical" evidence="9">
    <location>
        <begin position="191"/>
        <end position="210"/>
    </location>
</feature>
<feature type="region of interest" description="Disordered" evidence="8">
    <location>
        <begin position="471"/>
        <end position="508"/>
    </location>
</feature>
<keyword evidence="6 9" id="KW-0472">Membrane</keyword>
<evidence type="ECO:0000256" key="1">
    <source>
        <dbReference type="ARBA" id="ARBA00004651"/>
    </source>
</evidence>
<evidence type="ECO:0000259" key="10">
    <source>
        <dbReference type="PROSITE" id="PS50850"/>
    </source>
</evidence>
<dbReference type="RefSeq" id="WP_078980646.1">
    <property type="nucleotide sequence ID" value="NZ_MWQN01000002.1"/>
</dbReference>
<dbReference type="Pfam" id="PF07690">
    <property type="entry name" value="MFS_1"/>
    <property type="match status" value="1"/>
</dbReference>
<feature type="compositionally biased region" description="Pro residues" evidence="8">
    <location>
        <begin position="1"/>
        <end position="11"/>
    </location>
</feature>
<dbReference type="GO" id="GO:0005886">
    <property type="term" value="C:plasma membrane"/>
    <property type="evidence" value="ECO:0007669"/>
    <property type="project" value="UniProtKB-SubCell"/>
</dbReference>
<keyword evidence="4 9" id="KW-0812">Transmembrane</keyword>
<keyword evidence="7" id="KW-0046">Antibiotic resistance</keyword>
<comment type="caution">
    <text evidence="11">The sequence shown here is derived from an EMBL/GenBank/DDBJ whole genome shotgun (WGS) entry which is preliminary data.</text>
</comment>
<feature type="transmembrane region" description="Helical" evidence="9">
    <location>
        <begin position="325"/>
        <end position="345"/>
    </location>
</feature>
<evidence type="ECO:0000313" key="11">
    <source>
        <dbReference type="EMBL" id="OPC78742.1"/>
    </source>
</evidence>